<evidence type="ECO:0000313" key="4">
    <source>
        <dbReference type="EMBL" id="OLQ09505.1"/>
    </source>
</evidence>
<reference evidence="4 5" key="1">
    <citation type="submission" date="2016-02" db="EMBL/GenBank/DDBJ databases">
        <title>Genome analysis of coral dinoflagellate symbionts highlights evolutionary adaptations to a symbiotic lifestyle.</title>
        <authorList>
            <person name="Aranda M."/>
            <person name="Li Y."/>
            <person name="Liew Y.J."/>
            <person name="Baumgarten S."/>
            <person name="Simakov O."/>
            <person name="Wilson M."/>
            <person name="Piel J."/>
            <person name="Ashoor H."/>
            <person name="Bougouffa S."/>
            <person name="Bajic V.B."/>
            <person name="Ryu T."/>
            <person name="Ravasi T."/>
            <person name="Bayer T."/>
            <person name="Micklem G."/>
            <person name="Kim H."/>
            <person name="Bhak J."/>
            <person name="Lajeunesse T.C."/>
            <person name="Voolstra C.R."/>
        </authorList>
    </citation>
    <scope>NUCLEOTIDE SEQUENCE [LARGE SCALE GENOMIC DNA]</scope>
    <source>
        <strain evidence="4 5">CCMP2467</strain>
    </source>
</reference>
<feature type="region of interest" description="Disordered" evidence="2">
    <location>
        <begin position="1"/>
        <end position="54"/>
    </location>
</feature>
<feature type="domain" description="C2H2-type" evidence="3">
    <location>
        <begin position="2971"/>
        <end position="2992"/>
    </location>
</feature>
<evidence type="ECO:0000313" key="5">
    <source>
        <dbReference type="Proteomes" id="UP000186817"/>
    </source>
</evidence>
<comment type="caution">
    <text evidence="4">The sequence shown here is derived from an EMBL/GenBank/DDBJ whole genome shotgun (WGS) entry which is preliminary data.</text>
</comment>
<feature type="compositionally biased region" description="Basic and acidic residues" evidence="2">
    <location>
        <begin position="755"/>
        <end position="774"/>
    </location>
</feature>
<organism evidence="4 5">
    <name type="scientific">Symbiodinium microadriaticum</name>
    <name type="common">Dinoflagellate</name>
    <name type="synonym">Zooxanthella microadriatica</name>
    <dbReference type="NCBI Taxonomy" id="2951"/>
    <lineage>
        <taxon>Eukaryota</taxon>
        <taxon>Sar</taxon>
        <taxon>Alveolata</taxon>
        <taxon>Dinophyceae</taxon>
        <taxon>Suessiales</taxon>
        <taxon>Symbiodiniaceae</taxon>
        <taxon>Symbiodinium</taxon>
    </lineage>
</organism>
<feature type="compositionally biased region" description="Basic and acidic residues" evidence="2">
    <location>
        <begin position="45"/>
        <end position="54"/>
    </location>
</feature>
<feature type="region of interest" description="Disordered" evidence="2">
    <location>
        <begin position="348"/>
        <end position="369"/>
    </location>
</feature>
<gene>
    <name evidence="4" type="ORF">AK812_SmicGene6856</name>
</gene>
<feature type="coiled-coil region" evidence="1">
    <location>
        <begin position="126"/>
        <end position="160"/>
    </location>
</feature>
<evidence type="ECO:0000259" key="3">
    <source>
        <dbReference type="PROSITE" id="PS00028"/>
    </source>
</evidence>
<dbReference type="Proteomes" id="UP000186817">
    <property type="component" value="Unassembled WGS sequence"/>
</dbReference>
<protein>
    <recommendedName>
        <fullName evidence="3">C2H2-type domain-containing protein</fullName>
    </recommendedName>
</protein>
<evidence type="ECO:0000256" key="2">
    <source>
        <dbReference type="SAM" id="MobiDB-lite"/>
    </source>
</evidence>
<dbReference type="InterPro" id="IPR013087">
    <property type="entry name" value="Znf_C2H2_type"/>
</dbReference>
<feature type="region of interest" description="Disordered" evidence="2">
    <location>
        <begin position="249"/>
        <end position="331"/>
    </location>
</feature>
<proteinExistence type="predicted"/>
<keyword evidence="5" id="KW-1185">Reference proteome</keyword>
<feature type="region of interest" description="Disordered" evidence="2">
    <location>
        <begin position="1252"/>
        <end position="1312"/>
    </location>
</feature>
<keyword evidence="1" id="KW-0175">Coiled coil</keyword>
<feature type="region of interest" description="Disordered" evidence="2">
    <location>
        <begin position="716"/>
        <end position="778"/>
    </location>
</feature>
<accession>A0A1Q9EPZ0</accession>
<evidence type="ECO:0000256" key="1">
    <source>
        <dbReference type="SAM" id="Coils"/>
    </source>
</evidence>
<dbReference type="PROSITE" id="PS00028">
    <property type="entry name" value="ZINC_FINGER_C2H2_1"/>
    <property type="match status" value="1"/>
</dbReference>
<dbReference type="InterPro" id="IPR036691">
    <property type="entry name" value="Endo/exonu/phosph_ase_sf"/>
</dbReference>
<dbReference type="OrthoDB" id="446385at2759"/>
<dbReference type="SUPFAM" id="SSF56219">
    <property type="entry name" value="DNase I-like"/>
    <property type="match status" value="1"/>
</dbReference>
<feature type="compositionally biased region" description="Polar residues" evidence="2">
    <location>
        <begin position="281"/>
        <end position="291"/>
    </location>
</feature>
<sequence length="3304" mass="358557">MGGGRGKWGRGHKQSEQYDGAASHYGGQPSWKLWEGAKSTWSPRGKTERTDAVNRYDHVQLDGWGSSTTSLATYDNGVPPSAGTGILQQMQKAMTTARKSDLKIRKVDEEVELRKRQWEQWQKDTKARVLKQRQHFQRDLDRLQQEREQATQQGLAATEQVRAIINGQAPLQSAREPGAEETEQAWMEMMGQGEETPAGFLQMAQEMMAIRSAARLQPQALPVATRRETSGPDVSALPGDLFRRLAPAAARGDGPAQPEHGQGLPDQAYQAPPVHRDPYMQSPNNARTAMSPQGGGRNIDTPPHGGLKQRTPVKQHTKPALPTSSGTGLGDKLDARRHAMHAFGLAPVAEGTASGPPPEAGHGGDAATVPVHTFVNDDEDSMQEDDLNADEQGFITGFFEVLCPMHHSEYVQLILRVPGISPAEALEEIRLSLFSLRLTYARTVIPTVPQLYDGFASVVLCGSWHDAFGDVVVLMDFRAFGGRVYAKHVCLDGRFADLADEAAHQQIDGWQAYLFGSHHPLPDGGRFRPIPGGVIKFLPRGTEPCWQGSFEARFGTQAAWSASPWIAVQPCLNRLILTEDSGHIHHGPASDELPSLPPRAVSEGYAAHEPTIVRPHHSALEDVTWRGTVCNATFAVSYRLGISFGVFVFLDARQVGQPPTWVCLSTNEACLGYLARTAGIHRLPAGYHLSVVYARPSLRENHVLLNNGDTVTFGFRNEAESDADGDSSYRSSRRESSDEESGSTRPPSPSSGSHPPDDHAGPAEPQGRNDDRSRSRSPRQLSCPFGVFCSLLLSPALRKYFGVLCVLVEAVSLRRLGAAGCSKWIRSFFAAHVIADDSPVSTSVLPSQTNPVAESPQLNALLPCVSFKSVPQPTLVQRVRHPGTALRDDDGNALPGNEGEVETRDLFEDEAGPGVDTDSSWGGSDEGSDGLLHLVCLILVVDCLPEQVEIALEPGASVDDLLNVIADHMDEARYIRYPLLRAVHPQPDRYWATVIALPSWADRENIACCDLREVDGRLFALDVPISATKDQLCRLVGIDPQAVCVFPYGAPAPMDDAAVAEYVPGGCITFCERPFLPRPRQPLAQLLAYPHAWDPNPDIPYGPVGLHHCCVFDNGHRLVTAERVGTIELADAVARTNRIDIDLFELVRADPRVGDAAIKGHNCQDVFAVYLRHASRGPRHPQFLVDCRPLLQGWSLHEAPNGFARHSALITELETFAPAGWQLQLDPISVTDDFFPVHDGLVVCATYVPLTTDEEADDPPGDSSSVHATESAESDGDEVAREDNTGQHSQAGTQSRSRSRSPNPHPCPSAGTGTCRASSVGNGCARKFILLAGCALLLHTCNCSIAVPLRHVISLIAGSNNFQLPVALCLGLTLCQSRIRFPTFLLLLLLAFWVCEPAAAMQISGPRMPPVTVPSFAGDPWSFGATVVTGVAAKVIAASDTEPSRGHIRAVPTPCRNSRRGEICLDIPSPDAVPMTVLAHAAVASSASASDQACGANRLQKCNRPTLELDSLLPVDSSLPLPATPACEVFDLEARQCLLPGDEGVIDELLRVCAFSTLQGVPQGLDKPGRFLEWVSSGIVGCSPRPGDILVLTSDGSFQAATATMGWGVTLSLVDSTTMMLPGVFIGCLYGDVTVPDPQEHALADSVDAYTAEVKGLLWSAVALLQLPVGVPVVVRSDNLAALRGAEGTMQMRPTMLCQAMRCLHAAVAVRLGRMPTYQHVVGHSGDAANELSDSIANAGTRGHSRCAPFSFRSSALLRPRHSPLQWLPHICMSRKRASDLPALRGQLMSWSRVPGVCHQNASFAMAPFLRALPPVQDEVGPAQPTGGHLVELKMASFNALSLLDGDSQPSKAAGLHGQVGRPTLLQKSLEWAGIQVAGVQECRTPTGRMRCGPYCRFSSGCDTRSCFGVELWVLDGGPCEASSVTVLHTDPTRLIASARLASLTIQILVAHGPHRGHDSATKKEWWERTAQLCRTFVHSDVWVFLMDANSRVGSHNSPSIGPHQADPEDTSGALMHRLLVNVDVWLPATYEECMQGEGGTLIQKRNGELARSDYIGLPRSWLQCPCSVYVDPTVSAGHLSPDHYATVASVNLLIPGPKPTHRRSVRIDAEALGDPEHAWLVHQVLDNVPQVPWCTDASEHVAQVVDHIYTGLAASFPAGKRGLRRSYLTEATALLHRTAAILRRAVRNRSSALRLTVLRCAWLAWRNPAAAFGDLYSGQWLWDLKTKYGLSCMLLRRASQRLRASCRCDRDAALAQLSLDVEHASPAEVHKAVLKIIKPKKYRRTQNDPLPALKKPDGSLCQSETEVRDTWRNHFSSLEGGVVVSAEDLVLKCRARQAALEEEDELPAEAIPSWTTLEAAFRHTSARKAAGPDLVPPALCRFFGHRLTEIFWPVLLKQVCLSAEAAGLKGGLMHAISKPNAPDARSCASKRGILVQSCIAKALHRAFRGQFVSHWCSHSLPLQVGGKVGCSANFGHLVSRAVLHFARVQHMSAGLLFLDLASAYYAVIRETVVGGGLSEQPIDEIAKALELSPDDLQYLAHLVDSEPILHTQEAHPALTALAREVHAQTWFVMSNDNSLVATSRGTRPGGALADIIFNILFAKAVQRRHSSALANAVPVVPWSGNKSIFPGPPGRDAVDVRITDVIYADDMCTPIVCPEAKMLRPTVSATVADTVNTLSPHALRVNVGPTKTAALMAPRGAGSKQVRHEIFTTLKGRIPVFPDHKGMLWLDLVPRYRHLGSIVSYSGSLLPEVRHRLSLGQAAFRAARRKLFACKSIAMARRAALLRSHVLSVVLVGSGSWPSLSRQEWTCFSGGIISIYRQMLGLRAEQSWNLTEAQLISRVGLPSPAALLHAERLRFAAQLVRSAPEAIWALLGWYDPFQQAVREAGCWLLQAIGHQSELGPIDADWDSWSQIMQSQAGRFKGWIRRAEACDVLRHHIRAEFDAIIRSVWSPLSEASASPLTGLLHACLQCGLAFPSRQQWGAHAQRLHGYRNLATRVAAGRLCSACGACFANPSRLQKHLLFSARCAQHIESDETAAAAADATTASHVQAPARRGWGKDALPPPQPEFCKALLAELSARMPDTDQAIYNVVVAHLAPLPVLRHTVELWIGTLGDPRLVEAARDVLLVLWPEHLCSRVVGVDRGASDSAKSFAPLIVRPAFRSSDACLPVYWSGGLDCAWVHDWGLEDVPACALDCVGLPDTLRCRGLCMVFQCPFSPGPDLFDPPSLPLRVLRLRCEWTLSFLRALSCALRTSLCGTPVHCVFPFPASVLGRLSDWISHMAVPALSDGDSAHCCLTLEFA</sequence>
<dbReference type="EMBL" id="LSRX01000095">
    <property type="protein sequence ID" value="OLQ09505.1"/>
    <property type="molecule type" value="Genomic_DNA"/>
</dbReference>
<name>A0A1Q9EPZ0_SYMMI</name>